<dbReference type="AlphaFoldDB" id="A0A381XVB4"/>
<dbReference type="PANTHER" id="PTHR43763:SF6">
    <property type="entry name" value="XAA-PRO AMINOPEPTIDASE 1"/>
    <property type="match status" value="1"/>
</dbReference>
<dbReference type="Pfam" id="PF01321">
    <property type="entry name" value="Creatinase_N"/>
    <property type="match status" value="1"/>
</dbReference>
<dbReference type="InterPro" id="IPR033740">
    <property type="entry name" value="Pept_M24B"/>
</dbReference>
<evidence type="ECO:0000259" key="5">
    <source>
        <dbReference type="Pfam" id="PF01321"/>
    </source>
</evidence>
<dbReference type="Pfam" id="PF16189">
    <property type="entry name" value="Creatinase_N_2"/>
    <property type="match status" value="1"/>
</dbReference>
<dbReference type="PANTHER" id="PTHR43763">
    <property type="entry name" value="XAA-PRO AMINOPEPTIDASE 1"/>
    <property type="match status" value="1"/>
</dbReference>
<dbReference type="InterPro" id="IPR000587">
    <property type="entry name" value="Creatinase_N"/>
</dbReference>
<dbReference type="GO" id="GO:0005737">
    <property type="term" value="C:cytoplasm"/>
    <property type="evidence" value="ECO:0007669"/>
    <property type="project" value="UniProtKB-ARBA"/>
</dbReference>
<name>A0A381XVB4_9ZZZZ</name>
<evidence type="ECO:0000313" key="7">
    <source>
        <dbReference type="EMBL" id="SVA68137.1"/>
    </source>
</evidence>
<dbReference type="Pfam" id="PF16188">
    <property type="entry name" value="Peptidase_M24_C"/>
    <property type="match status" value="1"/>
</dbReference>
<dbReference type="SUPFAM" id="SSF53092">
    <property type="entry name" value="Creatinase/prolidase N-terminal domain"/>
    <property type="match status" value="1"/>
</dbReference>
<protein>
    <recommendedName>
        <fullName evidence="8">Xaa-Pro aminopeptidase</fullName>
    </recommendedName>
</protein>
<dbReference type="CDD" id="cd01085">
    <property type="entry name" value="APP"/>
    <property type="match status" value="1"/>
</dbReference>
<accession>A0A381XVB4</accession>
<evidence type="ECO:0000259" key="6">
    <source>
        <dbReference type="Pfam" id="PF16188"/>
    </source>
</evidence>
<dbReference type="InterPro" id="IPR050422">
    <property type="entry name" value="X-Pro_aminopeptidase_P"/>
</dbReference>
<dbReference type="FunFam" id="3.90.230.10:FF:000009">
    <property type="entry name" value="xaa-Pro aminopeptidase 2"/>
    <property type="match status" value="1"/>
</dbReference>
<dbReference type="SUPFAM" id="SSF55920">
    <property type="entry name" value="Creatinase/aminopeptidase"/>
    <property type="match status" value="1"/>
</dbReference>
<sequence length="555" mass="64287">MIDGYLVPKNDEYFNEYVSQSSDRLKFISNFSGSAGFAIILKNKNYLFVDGRYTIQARIQSGKNFKIITIPQKFPKDVLKTEKKLKIGFDPKLHSEKQLNFLFNIKNIILKPINRNLIDIIWSKKPKDLVKPFFSLSKKDAGQSSQEKIVKVKNVLLKNKVDYLLVTAPENVAWILNIRGYDSAFSPIPNARLLINSKGDIDLFSQSEKVTKIKKIFSKKIEFHDENKIEKKLRNLWKNNIWLDSLSCSIHYKNLLRKRNRIIEKIDPIYFFKSIKNSTEIKNMKKSHMVDGVALTKFLFWLKKNFRKKKITEISAQKKLEGFRKMNKTYKFPSFSTISGTGPNSAIIHYKASIKSNRTLKKGDLYLVDSGGQYSFGTTDVTRTISLDNNSKFIREIYTRVLKGHIAVSDYKIRKNSKGSDIDRNARKSLKKIGLDYPHGTGHGVGYFLNVHEGPQSFSKKNKVNLKPGMIISNEPGYYKEGRFGIRIENLIYIKKNKFEELTMAPIEKDLIKKKMLNKKEIGWLNKYHTKVKKNLFRFMNLEEKANLIDACSPI</sequence>
<comment type="similarity">
    <text evidence="1">Belongs to the peptidase M24B family.</text>
</comment>
<evidence type="ECO:0000256" key="3">
    <source>
        <dbReference type="ARBA" id="ARBA00022801"/>
    </source>
</evidence>
<dbReference type="Pfam" id="PF00557">
    <property type="entry name" value="Peptidase_M24"/>
    <property type="match status" value="1"/>
</dbReference>
<dbReference type="InterPro" id="IPR000994">
    <property type="entry name" value="Pept_M24"/>
</dbReference>
<dbReference type="InterPro" id="IPR029149">
    <property type="entry name" value="Creatin/AminoP/Spt16_N"/>
</dbReference>
<dbReference type="Gene3D" id="3.90.230.10">
    <property type="entry name" value="Creatinase/methionine aminopeptidase superfamily"/>
    <property type="match status" value="1"/>
</dbReference>
<dbReference type="EMBL" id="UINC01016351">
    <property type="protein sequence ID" value="SVA68137.1"/>
    <property type="molecule type" value="Genomic_DNA"/>
</dbReference>
<feature type="domain" description="Peptidase M24 C-terminal" evidence="6">
    <location>
        <begin position="498"/>
        <end position="555"/>
    </location>
</feature>
<keyword evidence="2" id="KW-0479">Metal-binding</keyword>
<dbReference type="InterPro" id="IPR036005">
    <property type="entry name" value="Creatinase/aminopeptidase-like"/>
</dbReference>
<evidence type="ECO:0008006" key="8">
    <source>
        <dbReference type="Google" id="ProtNLM"/>
    </source>
</evidence>
<evidence type="ECO:0000256" key="2">
    <source>
        <dbReference type="ARBA" id="ARBA00022723"/>
    </source>
</evidence>
<keyword evidence="3" id="KW-0378">Hydrolase</keyword>
<proteinExistence type="inferred from homology"/>
<evidence type="ECO:0000256" key="1">
    <source>
        <dbReference type="ARBA" id="ARBA00008766"/>
    </source>
</evidence>
<reference evidence="7" key="1">
    <citation type="submission" date="2018-05" db="EMBL/GenBank/DDBJ databases">
        <authorList>
            <person name="Lanie J.A."/>
            <person name="Ng W.-L."/>
            <person name="Kazmierczak K.M."/>
            <person name="Andrzejewski T.M."/>
            <person name="Davidsen T.M."/>
            <person name="Wayne K.J."/>
            <person name="Tettelin H."/>
            <person name="Glass J.I."/>
            <person name="Rusch D."/>
            <person name="Podicherti R."/>
            <person name="Tsui H.-C.T."/>
            <person name="Winkler M.E."/>
        </authorList>
    </citation>
    <scope>NUCLEOTIDE SEQUENCE</scope>
</reference>
<organism evidence="7">
    <name type="scientific">marine metagenome</name>
    <dbReference type="NCBI Taxonomy" id="408172"/>
    <lineage>
        <taxon>unclassified sequences</taxon>
        <taxon>metagenomes</taxon>
        <taxon>ecological metagenomes</taxon>
    </lineage>
</organism>
<dbReference type="GO" id="GO:0070006">
    <property type="term" value="F:metalloaminopeptidase activity"/>
    <property type="evidence" value="ECO:0007669"/>
    <property type="project" value="InterPro"/>
</dbReference>
<dbReference type="InterPro" id="IPR032416">
    <property type="entry name" value="Peptidase_M24_C"/>
</dbReference>
<dbReference type="Gene3D" id="3.40.350.10">
    <property type="entry name" value="Creatinase/prolidase N-terminal domain"/>
    <property type="match status" value="2"/>
</dbReference>
<evidence type="ECO:0000259" key="4">
    <source>
        <dbReference type="Pfam" id="PF00557"/>
    </source>
</evidence>
<gene>
    <name evidence="7" type="ORF">METZ01_LOCUS120991</name>
</gene>
<feature type="domain" description="Creatinase N-terminal" evidence="5">
    <location>
        <begin position="3"/>
        <end position="95"/>
    </location>
</feature>
<dbReference type="GO" id="GO:0046872">
    <property type="term" value="F:metal ion binding"/>
    <property type="evidence" value="ECO:0007669"/>
    <property type="project" value="UniProtKB-KW"/>
</dbReference>
<feature type="domain" description="Peptidase M24" evidence="4">
    <location>
        <begin position="283"/>
        <end position="495"/>
    </location>
</feature>